<dbReference type="GO" id="GO:0047408">
    <property type="term" value="F:alkenylglycerophosphocholine hydrolase activity"/>
    <property type="evidence" value="ECO:0007669"/>
    <property type="project" value="UniProtKB-EC"/>
</dbReference>
<dbReference type="PANTHER" id="PTHR31885:SF11">
    <property type="entry name" value="TRANSMEMBRANE PROTEIN 86B"/>
    <property type="match status" value="1"/>
</dbReference>
<accession>A0A6J2WZJ3</accession>
<dbReference type="InParanoid" id="A0A6J2WZJ3"/>
<comment type="similarity">
    <text evidence="2">Belongs to the TMEM86 family.</text>
</comment>
<dbReference type="InterPro" id="IPR012506">
    <property type="entry name" value="TMEM86B-like"/>
</dbReference>
<dbReference type="OrthoDB" id="2133758at2759"/>
<evidence type="ECO:0000256" key="9">
    <source>
        <dbReference type="SAM" id="Phobius"/>
    </source>
</evidence>
<keyword evidence="10" id="KW-1185">Reference proteome</keyword>
<feature type="transmembrane region" description="Helical" evidence="9">
    <location>
        <begin position="158"/>
        <end position="178"/>
    </location>
</feature>
<feature type="transmembrane region" description="Helical" evidence="9">
    <location>
        <begin position="95"/>
        <end position="115"/>
    </location>
</feature>
<evidence type="ECO:0000256" key="6">
    <source>
        <dbReference type="ARBA" id="ARBA00035673"/>
    </source>
</evidence>
<feature type="transmembrane region" description="Helical" evidence="9">
    <location>
        <begin position="20"/>
        <end position="40"/>
    </location>
</feature>
<keyword evidence="5 9" id="KW-0472">Membrane</keyword>
<evidence type="ECO:0000256" key="4">
    <source>
        <dbReference type="ARBA" id="ARBA00022989"/>
    </source>
</evidence>
<evidence type="ECO:0000313" key="10">
    <source>
        <dbReference type="Proteomes" id="UP000504632"/>
    </source>
</evidence>
<dbReference type="RefSeq" id="XP_030649735.1">
    <property type="nucleotide sequence ID" value="XM_030793875.1"/>
</dbReference>
<evidence type="ECO:0000256" key="5">
    <source>
        <dbReference type="ARBA" id="ARBA00023136"/>
    </source>
</evidence>
<keyword evidence="3 9" id="KW-0812">Transmembrane</keyword>
<keyword evidence="4 9" id="KW-1133">Transmembrane helix</keyword>
<evidence type="ECO:0000256" key="8">
    <source>
        <dbReference type="ARBA" id="ARBA00049560"/>
    </source>
</evidence>
<comment type="catalytic activity">
    <reaction evidence="8">
        <text>a 1-O-(1Z-alkenyl)-sn-glycero-3-phosphocholine + H2O = a 2,3-saturated aldehyde + sn-glycerol 3-phosphocholine</text>
        <dbReference type="Rhea" id="RHEA:22544"/>
        <dbReference type="ChEBI" id="CHEBI:15377"/>
        <dbReference type="ChEBI" id="CHEBI:16870"/>
        <dbReference type="ChEBI" id="CHEBI:73359"/>
        <dbReference type="ChEBI" id="CHEBI:77287"/>
        <dbReference type="EC" id="3.3.2.2"/>
    </reaction>
</comment>
<name>A0A6J2WZJ3_CHACN</name>
<sequence>MDILETHAYDRRQRRNTSCLLFLSLFPFFLSAALYFYWWIPLSEPSLLAAAVKSAPTFSLALLVLSYNGGRSLVGVAGGLFFSVGGDCCLIWDELFLAGMACFAVTHVLYSVSFLSSHYSSHSSSSLSFFFYLLLWLTGGGTYAYLFPHLQKSHDSSILTPAVGVYVLLLVLMVTLALRTRQPLMALGSLSFIVSDFTLAIQHFKVVPNLEHGRLFVMTTYYLSQLLIAVGDVRAGTDEAAEFHKWKRS</sequence>
<comment type="subcellular location">
    <subcellularLocation>
        <location evidence="1">Membrane</location>
        <topology evidence="1">Multi-pass membrane protein</topology>
    </subcellularLocation>
</comment>
<protein>
    <recommendedName>
        <fullName evidence="6">lysoplasmalogenase</fullName>
        <ecNumber evidence="6">3.3.2.2</ecNumber>
    </recommendedName>
</protein>
<comment type="catalytic activity">
    <reaction evidence="7">
        <text>a 1-O-(1Z-alkenyl)-sn-glycero-3-phosphoethanolamine + H2O = a 2,3-saturated aldehyde + sn-glycero-3-phosphoethanolamine</text>
        <dbReference type="Rhea" id="RHEA:16905"/>
        <dbReference type="ChEBI" id="CHEBI:15377"/>
        <dbReference type="ChEBI" id="CHEBI:73359"/>
        <dbReference type="ChEBI" id="CHEBI:77288"/>
        <dbReference type="ChEBI" id="CHEBI:143890"/>
        <dbReference type="EC" id="3.3.2.2"/>
    </reaction>
</comment>
<dbReference type="Proteomes" id="UP000504632">
    <property type="component" value="Chromosome 16"/>
</dbReference>
<evidence type="ECO:0000256" key="3">
    <source>
        <dbReference type="ARBA" id="ARBA00022692"/>
    </source>
</evidence>
<feature type="transmembrane region" description="Helical" evidence="9">
    <location>
        <begin position="127"/>
        <end position="146"/>
    </location>
</feature>
<gene>
    <name evidence="11" type="primary">tmem86b</name>
</gene>
<feature type="transmembrane region" description="Helical" evidence="9">
    <location>
        <begin position="60"/>
        <end position="83"/>
    </location>
</feature>
<organism evidence="10 11">
    <name type="scientific">Chanos chanos</name>
    <name type="common">Milkfish</name>
    <name type="synonym">Mugil chanos</name>
    <dbReference type="NCBI Taxonomy" id="29144"/>
    <lineage>
        <taxon>Eukaryota</taxon>
        <taxon>Metazoa</taxon>
        <taxon>Chordata</taxon>
        <taxon>Craniata</taxon>
        <taxon>Vertebrata</taxon>
        <taxon>Euteleostomi</taxon>
        <taxon>Actinopterygii</taxon>
        <taxon>Neopterygii</taxon>
        <taxon>Teleostei</taxon>
        <taxon>Ostariophysi</taxon>
        <taxon>Gonorynchiformes</taxon>
        <taxon>Chanidae</taxon>
        <taxon>Chanos</taxon>
    </lineage>
</organism>
<dbReference type="AlphaFoldDB" id="A0A6J2WZJ3"/>
<evidence type="ECO:0000313" key="11">
    <source>
        <dbReference type="RefSeq" id="XP_030649735.1"/>
    </source>
</evidence>
<evidence type="ECO:0000256" key="7">
    <source>
        <dbReference type="ARBA" id="ARBA00049458"/>
    </source>
</evidence>
<proteinExistence type="inferred from homology"/>
<evidence type="ECO:0000256" key="2">
    <source>
        <dbReference type="ARBA" id="ARBA00007375"/>
    </source>
</evidence>
<dbReference type="CTD" id="255043"/>
<dbReference type="Pfam" id="PF07947">
    <property type="entry name" value="YhhN"/>
    <property type="match status" value="1"/>
</dbReference>
<dbReference type="GeneID" id="115829706"/>
<dbReference type="PANTHER" id="PTHR31885">
    <property type="entry name" value="GH04784P"/>
    <property type="match status" value="1"/>
</dbReference>
<dbReference type="EC" id="3.3.2.2" evidence="6"/>
<reference evidence="11" key="1">
    <citation type="submission" date="2025-08" db="UniProtKB">
        <authorList>
            <consortium name="RefSeq"/>
        </authorList>
    </citation>
    <scope>IDENTIFICATION</scope>
</reference>
<dbReference type="GO" id="GO:0016020">
    <property type="term" value="C:membrane"/>
    <property type="evidence" value="ECO:0007669"/>
    <property type="project" value="UniProtKB-SubCell"/>
</dbReference>
<evidence type="ECO:0000256" key="1">
    <source>
        <dbReference type="ARBA" id="ARBA00004141"/>
    </source>
</evidence>